<evidence type="ECO:0000256" key="1">
    <source>
        <dbReference type="SAM" id="MobiDB-lite"/>
    </source>
</evidence>
<dbReference type="Gene3D" id="1.20.1280.50">
    <property type="match status" value="1"/>
</dbReference>
<proteinExistence type="predicted"/>
<dbReference type="SMART" id="SM00256">
    <property type="entry name" value="FBOX"/>
    <property type="match status" value="1"/>
</dbReference>
<evidence type="ECO:0000259" key="2">
    <source>
        <dbReference type="PROSITE" id="PS50181"/>
    </source>
</evidence>
<evidence type="ECO:0000313" key="4">
    <source>
        <dbReference type="Proteomes" id="UP000250140"/>
    </source>
</evidence>
<sequence>MELLDLCYDVLIRILQELDPEDLANCSHCCRSFNSFIKGNRRLFRILYLERFDDPRRHASDAEPHWEKHLPILVKCQKILQSDNFDVKKLHFDFVTSTVESLLKTSSDKPQPSLNISFLAEAFKSPRNVDAFLCRSSLFARAETEWRTPAKTEEQRQLSAKLHCHYGSSVNPTGRRSSSPHPYARSYVYDLRNYTDKTQWGPFRTDGSLFVDWEMVEAIMIVLAYNMQIFSERAGGRFKPVWGAPFDGVANNNFSTPYPLALPEEPEIPLQARDPYDISGTWMRVVCFLDYNDLYAFNFTSSPVAGDEPRVPLYTEEAIRLIVMKLKVTKIEAPSQFDNPSLPIVHFAGSSRSLDSAWDPNANSRIKGHVRLTPEGEVRWTTVSIFYGGEERWRSEGVQVGGICSKRGVVGSWFDKDYDVHGPVGPTAFWKLGDQATKVRSWMGSTSTSESESESESVSDSL</sequence>
<dbReference type="AlphaFoldDB" id="A0A8E2JNC9"/>
<dbReference type="InterPro" id="IPR036047">
    <property type="entry name" value="F-box-like_dom_sf"/>
</dbReference>
<protein>
    <recommendedName>
        <fullName evidence="2">F-box domain-containing protein</fullName>
    </recommendedName>
</protein>
<dbReference type="PROSITE" id="PS50181">
    <property type="entry name" value="FBOX"/>
    <property type="match status" value="1"/>
</dbReference>
<reference evidence="3 4" key="1">
    <citation type="journal article" date="2016" name="Nat. Commun.">
        <title>Ectomycorrhizal ecology is imprinted in the genome of the dominant symbiotic fungus Cenococcum geophilum.</title>
        <authorList>
            <consortium name="DOE Joint Genome Institute"/>
            <person name="Peter M."/>
            <person name="Kohler A."/>
            <person name="Ohm R.A."/>
            <person name="Kuo A."/>
            <person name="Krutzmann J."/>
            <person name="Morin E."/>
            <person name="Arend M."/>
            <person name="Barry K.W."/>
            <person name="Binder M."/>
            <person name="Choi C."/>
            <person name="Clum A."/>
            <person name="Copeland A."/>
            <person name="Grisel N."/>
            <person name="Haridas S."/>
            <person name="Kipfer T."/>
            <person name="LaButti K."/>
            <person name="Lindquist E."/>
            <person name="Lipzen A."/>
            <person name="Maire R."/>
            <person name="Meier B."/>
            <person name="Mihaltcheva S."/>
            <person name="Molinier V."/>
            <person name="Murat C."/>
            <person name="Poggeler S."/>
            <person name="Quandt C.A."/>
            <person name="Sperisen C."/>
            <person name="Tritt A."/>
            <person name="Tisserant E."/>
            <person name="Crous P.W."/>
            <person name="Henrissat B."/>
            <person name="Nehls U."/>
            <person name="Egli S."/>
            <person name="Spatafora J.W."/>
            <person name="Grigoriev I.V."/>
            <person name="Martin F.M."/>
        </authorList>
    </citation>
    <scope>NUCLEOTIDE SEQUENCE [LARGE SCALE GENOMIC DNA]</scope>
    <source>
        <strain evidence="3 4">CBS 207.34</strain>
    </source>
</reference>
<dbReference type="CDD" id="cd09917">
    <property type="entry name" value="F-box_SF"/>
    <property type="match status" value="1"/>
</dbReference>
<name>A0A8E2JNC9_9PEZI</name>
<dbReference type="Proteomes" id="UP000250140">
    <property type="component" value="Unassembled WGS sequence"/>
</dbReference>
<feature type="compositionally biased region" description="Acidic residues" evidence="1">
    <location>
        <begin position="451"/>
        <end position="462"/>
    </location>
</feature>
<gene>
    <name evidence="3" type="ORF">AOQ84DRAFT_325712</name>
</gene>
<dbReference type="EMBL" id="KV750706">
    <property type="protein sequence ID" value="OCL03584.1"/>
    <property type="molecule type" value="Genomic_DNA"/>
</dbReference>
<keyword evidence="4" id="KW-1185">Reference proteome</keyword>
<feature type="domain" description="F-box" evidence="2">
    <location>
        <begin position="1"/>
        <end position="47"/>
    </location>
</feature>
<accession>A0A8E2JNC9</accession>
<dbReference type="Pfam" id="PF00646">
    <property type="entry name" value="F-box"/>
    <property type="match status" value="1"/>
</dbReference>
<dbReference type="SUPFAM" id="SSF81383">
    <property type="entry name" value="F-box domain"/>
    <property type="match status" value="1"/>
</dbReference>
<feature type="region of interest" description="Disordered" evidence="1">
    <location>
        <begin position="441"/>
        <end position="462"/>
    </location>
</feature>
<evidence type="ECO:0000313" key="3">
    <source>
        <dbReference type="EMBL" id="OCL03584.1"/>
    </source>
</evidence>
<organism evidence="3 4">
    <name type="scientific">Glonium stellatum</name>
    <dbReference type="NCBI Taxonomy" id="574774"/>
    <lineage>
        <taxon>Eukaryota</taxon>
        <taxon>Fungi</taxon>
        <taxon>Dikarya</taxon>
        <taxon>Ascomycota</taxon>
        <taxon>Pezizomycotina</taxon>
        <taxon>Dothideomycetes</taxon>
        <taxon>Pleosporomycetidae</taxon>
        <taxon>Gloniales</taxon>
        <taxon>Gloniaceae</taxon>
        <taxon>Glonium</taxon>
    </lineage>
</organism>
<dbReference type="OrthoDB" id="3226064at2759"/>
<dbReference type="InterPro" id="IPR001810">
    <property type="entry name" value="F-box_dom"/>
</dbReference>